<keyword evidence="9" id="KW-1185">Reference proteome</keyword>
<feature type="transmembrane region" description="Helical" evidence="7">
    <location>
        <begin position="317"/>
        <end position="336"/>
    </location>
</feature>
<dbReference type="EMBL" id="JBFCZG010000003">
    <property type="protein sequence ID" value="KAL3425030.1"/>
    <property type="molecule type" value="Genomic_DNA"/>
</dbReference>
<protein>
    <submittedName>
        <fullName evidence="8">Cation transporter</fullName>
    </submittedName>
</protein>
<evidence type="ECO:0000313" key="8">
    <source>
        <dbReference type="EMBL" id="KAL3425030.1"/>
    </source>
</evidence>
<dbReference type="Proteomes" id="UP001629113">
    <property type="component" value="Unassembled WGS sequence"/>
</dbReference>
<keyword evidence="4 7" id="KW-1133">Transmembrane helix</keyword>
<evidence type="ECO:0000256" key="6">
    <source>
        <dbReference type="ARBA" id="ARBA00023136"/>
    </source>
</evidence>
<dbReference type="PANTHER" id="PTHR31064:SF37">
    <property type="entry name" value="TRANSPORTER, PUTATIVE (EUROFUNG)-RELATED"/>
    <property type="match status" value="1"/>
</dbReference>
<keyword evidence="6 7" id="KW-0472">Membrane</keyword>
<reference evidence="8 9" key="1">
    <citation type="submission" date="2024-06" db="EMBL/GenBank/DDBJ databases">
        <title>Complete genome of Phlyctema vagabunda strain 19-DSS-EL-015.</title>
        <authorList>
            <person name="Fiorenzani C."/>
        </authorList>
    </citation>
    <scope>NUCLEOTIDE SEQUENCE [LARGE SCALE GENOMIC DNA]</scope>
    <source>
        <strain evidence="8 9">19-DSS-EL-015</strain>
    </source>
</reference>
<dbReference type="InterPro" id="IPR003445">
    <property type="entry name" value="Cat_transpt"/>
</dbReference>
<gene>
    <name evidence="8" type="ORF">PVAG01_04311</name>
</gene>
<feature type="transmembrane region" description="Helical" evidence="7">
    <location>
        <begin position="461"/>
        <end position="483"/>
    </location>
</feature>
<comment type="subcellular location">
    <subcellularLocation>
        <location evidence="1">Membrane</location>
        <topology evidence="1">Multi-pass membrane protein</topology>
    </subcellularLocation>
</comment>
<feature type="transmembrane region" description="Helical" evidence="7">
    <location>
        <begin position="437"/>
        <end position="455"/>
    </location>
</feature>
<feature type="transmembrane region" description="Helical" evidence="7">
    <location>
        <begin position="277"/>
        <end position="301"/>
    </location>
</feature>
<evidence type="ECO:0000256" key="2">
    <source>
        <dbReference type="ARBA" id="ARBA00022448"/>
    </source>
</evidence>
<accession>A0ABR4PP20</accession>
<sequence>MAKEGPRISAHFHEVFLPSSIARLVPRINFLTIHYVSFICTILLFSIIFWASSPQPRQVSYVNSLFMTASAMTETGLHTLNLSTLNTFQQVLLFILTIIGNPIFVSWLVVLFRKRGFEKKFQEAVQAEKTRREVEEDLQFQNLAPGFSARVYHASMPRQHDQLPGQSSTNDVRSIIPVRRFHVSSSSNEGTKTQEGHAPYTAPEYLGHRTQASSVYSQNELGVRVSAQQPAQDTRPASPIEMPQYSSLNPALVGHVHDLTREGRLHLGGVEYRAIRVLVWLIPLYLLVWQVAGCLCIALYISMNKSRIALRNGADPGWMGIFLAVSAFNNMGMSLLDQNMVPLNTNSYLILMLIPLMLAGNTAYPLFLRFTVSIGRFLFPPTSKVRPTLQFMLDHPRRVYTHLFPFQHSVHLFLVLFLLVAIDWISFALLNRHNRLLTALPISVRVFAGLFQALANRSAGFQLFAVRQLAVGFQVLSVLMMYASVYPVTMAMRCSNIYEERALGIFAASTSSPRLQNLRQQVRLQLSHDLWWLALCTIVIVIIESSTSTRIGPVFDYLFEIVSAYGPVGLSLGLPRQSFSFAGSWTPGSKVVLVAVMIRGRHRALPVVVDGAVMLPEEDEEGRRDVRGV</sequence>
<evidence type="ECO:0000256" key="5">
    <source>
        <dbReference type="ARBA" id="ARBA00023065"/>
    </source>
</evidence>
<evidence type="ECO:0000256" key="3">
    <source>
        <dbReference type="ARBA" id="ARBA00022692"/>
    </source>
</evidence>
<feature type="transmembrane region" description="Helical" evidence="7">
    <location>
        <begin position="348"/>
        <end position="367"/>
    </location>
</feature>
<organism evidence="8 9">
    <name type="scientific">Phlyctema vagabunda</name>
    <dbReference type="NCBI Taxonomy" id="108571"/>
    <lineage>
        <taxon>Eukaryota</taxon>
        <taxon>Fungi</taxon>
        <taxon>Dikarya</taxon>
        <taxon>Ascomycota</taxon>
        <taxon>Pezizomycotina</taxon>
        <taxon>Leotiomycetes</taxon>
        <taxon>Helotiales</taxon>
        <taxon>Dermateaceae</taxon>
        <taxon>Phlyctema</taxon>
    </lineage>
</organism>
<keyword evidence="2" id="KW-0813">Transport</keyword>
<dbReference type="Pfam" id="PF02386">
    <property type="entry name" value="TrkH"/>
    <property type="match status" value="1"/>
</dbReference>
<comment type="caution">
    <text evidence="8">The sequence shown here is derived from an EMBL/GenBank/DDBJ whole genome shotgun (WGS) entry which is preliminary data.</text>
</comment>
<dbReference type="PANTHER" id="PTHR31064">
    <property type="entry name" value="POTASSIUM TRANSPORT PROTEIN DDB_G0292412-RELATED"/>
    <property type="match status" value="1"/>
</dbReference>
<keyword evidence="5" id="KW-0406">Ion transport</keyword>
<feature type="transmembrane region" description="Helical" evidence="7">
    <location>
        <begin position="91"/>
        <end position="112"/>
    </location>
</feature>
<proteinExistence type="predicted"/>
<feature type="transmembrane region" description="Helical" evidence="7">
    <location>
        <begin position="410"/>
        <end position="430"/>
    </location>
</feature>
<name>A0ABR4PP20_9HELO</name>
<evidence type="ECO:0000256" key="7">
    <source>
        <dbReference type="SAM" id="Phobius"/>
    </source>
</evidence>
<evidence type="ECO:0000313" key="9">
    <source>
        <dbReference type="Proteomes" id="UP001629113"/>
    </source>
</evidence>
<feature type="transmembrane region" description="Helical" evidence="7">
    <location>
        <begin position="28"/>
        <end position="51"/>
    </location>
</feature>
<dbReference type="InterPro" id="IPR051143">
    <property type="entry name" value="TrkH_K-transport"/>
</dbReference>
<evidence type="ECO:0000256" key="1">
    <source>
        <dbReference type="ARBA" id="ARBA00004141"/>
    </source>
</evidence>
<keyword evidence="3 7" id="KW-0812">Transmembrane</keyword>
<evidence type="ECO:0000256" key="4">
    <source>
        <dbReference type="ARBA" id="ARBA00022989"/>
    </source>
</evidence>